<proteinExistence type="predicted"/>
<sequence length="89" mass="9462">MAQGSSKGLKAKAPSGGRKNTGKTKKGRRDIAPKNAQKVKEKQQQKQLSTKINASIEKQMINVASAGKLTIMRNQGELEAGKGKGKSKA</sequence>
<dbReference type="AlphaFoldDB" id="A0A1Y1U678"/>
<dbReference type="RefSeq" id="XP_021867855.1">
    <property type="nucleotide sequence ID" value="XM_022018750.1"/>
</dbReference>
<dbReference type="Proteomes" id="UP000193218">
    <property type="component" value="Unassembled WGS sequence"/>
</dbReference>
<gene>
    <name evidence="2" type="ORF">BD324DRAFT_654114</name>
</gene>
<evidence type="ECO:0000313" key="2">
    <source>
        <dbReference type="EMBL" id="ORX33528.1"/>
    </source>
</evidence>
<evidence type="ECO:0000313" key="3">
    <source>
        <dbReference type="Proteomes" id="UP000193218"/>
    </source>
</evidence>
<keyword evidence="3" id="KW-1185">Reference proteome</keyword>
<dbReference type="EMBL" id="NBSH01000020">
    <property type="protein sequence ID" value="ORX33528.1"/>
    <property type="molecule type" value="Genomic_DNA"/>
</dbReference>
<comment type="caution">
    <text evidence="2">The sequence shown here is derived from an EMBL/GenBank/DDBJ whole genome shotgun (WGS) entry which is preliminary data.</text>
</comment>
<reference evidence="2 3" key="1">
    <citation type="submission" date="2017-03" db="EMBL/GenBank/DDBJ databases">
        <title>Widespread Adenine N6-methylation of Active Genes in Fungi.</title>
        <authorList>
            <consortium name="DOE Joint Genome Institute"/>
            <person name="Mondo S.J."/>
            <person name="Dannebaum R.O."/>
            <person name="Kuo R.C."/>
            <person name="Louie K.B."/>
            <person name="Bewick A.J."/>
            <person name="Labutti K."/>
            <person name="Haridas S."/>
            <person name="Kuo A."/>
            <person name="Salamov A."/>
            <person name="Ahrendt S.R."/>
            <person name="Lau R."/>
            <person name="Bowen B.P."/>
            <person name="Lipzen A."/>
            <person name="Sullivan W."/>
            <person name="Andreopoulos W.B."/>
            <person name="Clum A."/>
            <person name="Lindquist E."/>
            <person name="Daum C."/>
            <person name="Northen T.R."/>
            <person name="Ramamoorthy G."/>
            <person name="Schmitz R.J."/>
            <person name="Gryganskyi A."/>
            <person name="Culley D."/>
            <person name="Magnuson J."/>
            <person name="James T.Y."/>
            <person name="O'Malley M.A."/>
            <person name="Stajich J.E."/>
            <person name="Spatafora J.W."/>
            <person name="Visel A."/>
            <person name="Grigoriev I.V."/>
        </authorList>
    </citation>
    <scope>NUCLEOTIDE SEQUENCE [LARGE SCALE GENOMIC DNA]</scope>
    <source>
        <strain evidence="2 3">NRRL Y-17943</strain>
    </source>
</reference>
<dbReference type="InParanoid" id="A0A1Y1U678"/>
<protein>
    <submittedName>
        <fullName evidence="2">UPF0390 protein</fullName>
    </submittedName>
</protein>
<evidence type="ECO:0000256" key="1">
    <source>
        <dbReference type="SAM" id="MobiDB-lite"/>
    </source>
</evidence>
<feature type="region of interest" description="Disordered" evidence="1">
    <location>
        <begin position="1"/>
        <end position="52"/>
    </location>
</feature>
<organism evidence="2 3">
    <name type="scientific">Kockovaella imperatae</name>
    <dbReference type="NCBI Taxonomy" id="4999"/>
    <lineage>
        <taxon>Eukaryota</taxon>
        <taxon>Fungi</taxon>
        <taxon>Dikarya</taxon>
        <taxon>Basidiomycota</taxon>
        <taxon>Agaricomycotina</taxon>
        <taxon>Tremellomycetes</taxon>
        <taxon>Tremellales</taxon>
        <taxon>Cuniculitremaceae</taxon>
        <taxon>Kockovaella</taxon>
    </lineage>
</organism>
<dbReference type="Pfam" id="PF09495">
    <property type="entry name" value="DUF2462"/>
    <property type="match status" value="1"/>
</dbReference>
<dbReference type="STRING" id="4999.A0A1Y1U678"/>
<name>A0A1Y1U678_9TREE</name>
<dbReference type="GeneID" id="33560559"/>
<accession>A0A1Y1U678</accession>
<dbReference type="OrthoDB" id="5239630at2759"/>
<dbReference type="InterPro" id="IPR019034">
    <property type="entry name" value="UPF0390"/>
</dbReference>